<dbReference type="Proteomes" id="UP000004221">
    <property type="component" value="Unassembled WGS sequence"/>
</dbReference>
<reference evidence="1 2" key="1">
    <citation type="journal article" date="2012" name="ISME J.">
        <title>Nitrification expanded: discovery, physiology and genomics of a nitrite-oxidizing bacterium from the phylum Chloroflexi.</title>
        <authorList>
            <person name="Sorokin D.Y."/>
            <person name="Lucker S."/>
            <person name="Vejmelkova D."/>
            <person name="Kostrikina N.A."/>
            <person name="Kleerebezem R."/>
            <person name="Rijpstra W.I."/>
            <person name="Damste J.S."/>
            <person name="Le Paslier D."/>
            <person name="Muyzer G."/>
            <person name="Wagner M."/>
            <person name="van Loosdrecht M.C."/>
            <person name="Daims H."/>
        </authorList>
    </citation>
    <scope>NUCLEOTIDE SEQUENCE [LARGE SCALE GENOMIC DNA]</scope>
    <source>
        <strain evidence="2">none</strain>
    </source>
</reference>
<accession>I4EKN7</accession>
<comment type="caution">
    <text evidence="1">The sequence shown here is derived from an EMBL/GenBank/DDBJ whole genome shotgun (WGS) entry which is preliminary data.</text>
</comment>
<proteinExistence type="predicted"/>
<sequence>MMQVGAVNRIHAVREDFALSHGPTALSYFRADRRRHYQHQATVLRPLRRGNQQSIPAAWTMTPAPAASRRLIERDSVVDVR</sequence>
<name>I4EKN7_9BACT</name>
<gene>
    <name evidence="1" type="ORF">NITHO_4710004</name>
</gene>
<dbReference type="AlphaFoldDB" id="I4EKN7"/>
<evidence type="ECO:0000313" key="2">
    <source>
        <dbReference type="Proteomes" id="UP000004221"/>
    </source>
</evidence>
<keyword evidence="2" id="KW-1185">Reference proteome</keyword>
<organism evidence="1 2">
    <name type="scientific">Nitrolancea hollandica Lb</name>
    <dbReference type="NCBI Taxonomy" id="1129897"/>
    <lineage>
        <taxon>Bacteria</taxon>
        <taxon>Pseudomonadati</taxon>
        <taxon>Thermomicrobiota</taxon>
        <taxon>Thermomicrobia</taxon>
        <taxon>Sphaerobacterales</taxon>
        <taxon>Sphaerobacterineae</taxon>
        <taxon>Sphaerobacteraceae</taxon>
        <taxon>Nitrolancea</taxon>
    </lineage>
</organism>
<dbReference type="EMBL" id="CAGS01000414">
    <property type="protein sequence ID" value="CCF85249.1"/>
    <property type="molecule type" value="Genomic_DNA"/>
</dbReference>
<protein>
    <submittedName>
        <fullName evidence="1">Uncharacterized protein</fullName>
    </submittedName>
</protein>
<evidence type="ECO:0000313" key="1">
    <source>
        <dbReference type="EMBL" id="CCF85249.1"/>
    </source>
</evidence>